<dbReference type="PROSITE" id="PS01296">
    <property type="entry name" value="RSMI"/>
    <property type="match status" value="1"/>
</dbReference>
<gene>
    <name evidence="6 9" type="primary">rsmI</name>
    <name evidence="9" type="ORF">DXH95_09665</name>
</gene>
<dbReference type="NCBIfam" id="TIGR00096">
    <property type="entry name" value="16S rRNA (cytidine(1402)-2'-O)-methyltransferase"/>
    <property type="match status" value="1"/>
</dbReference>
<evidence type="ECO:0000256" key="6">
    <source>
        <dbReference type="HAMAP-Rule" id="MF_01877"/>
    </source>
</evidence>
<dbReference type="PANTHER" id="PTHR46111:SF1">
    <property type="entry name" value="RIBOSOMAL RNA SMALL SUBUNIT METHYLTRANSFERASE I"/>
    <property type="match status" value="1"/>
</dbReference>
<keyword evidence="5 6" id="KW-0949">S-adenosyl-L-methionine</keyword>
<accession>A0A371BJ25</accession>
<sequence>MSSNHYDFAASEPEIPAKAIDSGLYIVATPIGNLADMSQRAIEMLRAADLIAVEDSRVTGKLLHHLGLKKRMRPYHDHSSDADREALLAAAREGVVVLVSDAGTPLISDPGYKLVRAAREAGIPVSTAPGASAVVTALSISGLPTDRFLFAGFLPSKAKARADVIAEIGNVKSTLVFYESGPRLGVTLAALAEQLGAREAVVARELTKKFEEVVSGTLPELAERYAEAEPKGEIVLIVGPPGEVQAEQGDYEGALKVALETLPPAKAAKDIAKRFGVDRAEVYERAMALKSDA</sequence>
<dbReference type="EC" id="2.1.1.198" evidence="6"/>
<comment type="caution">
    <text evidence="9">The sequence shown here is derived from an EMBL/GenBank/DDBJ whole genome shotgun (WGS) entry which is preliminary data.</text>
</comment>
<dbReference type="InterPro" id="IPR014776">
    <property type="entry name" value="4pyrrole_Mease_sub2"/>
</dbReference>
<dbReference type="HAMAP" id="MF_01877">
    <property type="entry name" value="16SrRNA_methyltr_I"/>
    <property type="match status" value="1"/>
</dbReference>
<dbReference type="PIRSF" id="PIRSF005917">
    <property type="entry name" value="MTase_YraL"/>
    <property type="match status" value="1"/>
</dbReference>
<keyword evidence="10" id="KW-1185">Reference proteome</keyword>
<comment type="subcellular location">
    <subcellularLocation>
        <location evidence="6">Cytoplasm</location>
    </subcellularLocation>
</comment>
<dbReference type="Pfam" id="PF23016">
    <property type="entry name" value="RsmI_C"/>
    <property type="match status" value="1"/>
</dbReference>
<keyword evidence="3 6" id="KW-0489">Methyltransferase</keyword>
<evidence type="ECO:0000256" key="2">
    <source>
        <dbReference type="ARBA" id="ARBA00022552"/>
    </source>
</evidence>
<dbReference type="Gene3D" id="3.40.1010.10">
    <property type="entry name" value="Cobalt-precorrin-4 Transmethylase, Domain 1"/>
    <property type="match status" value="1"/>
</dbReference>
<evidence type="ECO:0000256" key="4">
    <source>
        <dbReference type="ARBA" id="ARBA00022679"/>
    </source>
</evidence>
<dbReference type="PANTHER" id="PTHR46111">
    <property type="entry name" value="RIBOSOMAL RNA SMALL SUBUNIT METHYLTRANSFERASE I"/>
    <property type="match status" value="1"/>
</dbReference>
<dbReference type="OrthoDB" id="9809084at2"/>
<comment type="catalytic activity">
    <reaction evidence="6">
        <text>cytidine(1402) in 16S rRNA + S-adenosyl-L-methionine = 2'-O-methylcytidine(1402) in 16S rRNA + S-adenosyl-L-homocysteine + H(+)</text>
        <dbReference type="Rhea" id="RHEA:42924"/>
        <dbReference type="Rhea" id="RHEA-COMP:10285"/>
        <dbReference type="Rhea" id="RHEA-COMP:10286"/>
        <dbReference type="ChEBI" id="CHEBI:15378"/>
        <dbReference type="ChEBI" id="CHEBI:57856"/>
        <dbReference type="ChEBI" id="CHEBI:59789"/>
        <dbReference type="ChEBI" id="CHEBI:74495"/>
        <dbReference type="ChEBI" id="CHEBI:82748"/>
        <dbReference type="EC" id="2.1.1.198"/>
    </reaction>
</comment>
<dbReference type="InterPro" id="IPR014777">
    <property type="entry name" value="4pyrrole_Mease_sub1"/>
</dbReference>
<comment type="similarity">
    <text evidence="6">Belongs to the methyltransferase superfamily. RsmI family.</text>
</comment>
<dbReference type="InterPro" id="IPR053910">
    <property type="entry name" value="RsmI_HTH"/>
</dbReference>
<evidence type="ECO:0000259" key="8">
    <source>
        <dbReference type="Pfam" id="PF23016"/>
    </source>
</evidence>
<evidence type="ECO:0000256" key="5">
    <source>
        <dbReference type="ARBA" id="ARBA00022691"/>
    </source>
</evidence>
<dbReference type="CDD" id="cd11648">
    <property type="entry name" value="RsmI"/>
    <property type="match status" value="1"/>
</dbReference>
<dbReference type="FunFam" id="3.30.950.10:FF:000002">
    <property type="entry name" value="Ribosomal RNA small subunit methyltransferase I"/>
    <property type="match status" value="1"/>
</dbReference>
<dbReference type="InterPro" id="IPR008189">
    <property type="entry name" value="rRNA_ssu_MeTfrase_I"/>
</dbReference>
<protein>
    <recommendedName>
        <fullName evidence="6">Ribosomal RNA small subunit methyltransferase I</fullName>
        <ecNumber evidence="6">2.1.1.198</ecNumber>
    </recommendedName>
    <alternativeName>
        <fullName evidence="6">16S rRNA 2'-O-ribose C1402 methyltransferase</fullName>
    </alternativeName>
    <alternativeName>
        <fullName evidence="6">rRNA (cytidine-2'-O-)-methyltransferase RsmI</fullName>
    </alternativeName>
</protein>
<feature type="domain" description="Tetrapyrrole methylase" evidence="7">
    <location>
        <begin position="24"/>
        <end position="222"/>
    </location>
</feature>
<evidence type="ECO:0000259" key="7">
    <source>
        <dbReference type="Pfam" id="PF00590"/>
    </source>
</evidence>
<dbReference type="RefSeq" id="WP_115549122.1">
    <property type="nucleotide sequence ID" value="NZ_QRGP01000001.1"/>
</dbReference>
<feature type="domain" description="RsmI HTH" evidence="8">
    <location>
        <begin position="246"/>
        <end position="290"/>
    </location>
</feature>
<dbReference type="InterPro" id="IPR035996">
    <property type="entry name" value="4pyrrol_Methylase_sf"/>
</dbReference>
<dbReference type="InterPro" id="IPR018063">
    <property type="entry name" value="SAM_MeTrfase_RsmI_CS"/>
</dbReference>
<keyword evidence="2 6" id="KW-0698">rRNA processing</keyword>
<evidence type="ECO:0000313" key="9">
    <source>
        <dbReference type="EMBL" id="RDV07578.1"/>
    </source>
</evidence>
<dbReference type="GO" id="GO:0005737">
    <property type="term" value="C:cytoplasm"/>
    <property type="evidence" value="ECO:0007669"/>
    <property type="project" value="UniProtKB-SubCell"/>
</dbReference>
<reference evidence="10" key="1">
    <citation type="submission" date="2018-08" db="EMBL/GenBank/DDBJ databases">
        <authorList>
            <person name="Kim S.-J."/>
            <person name="Jung G.-Y."/>
        </authorList>
    </citation>
    <scope>NUCLEOTIDE SEQUENCE [LARGE SCALE GENOMIC DNA]</scope>
    <source>
        <strain evidence="10">GY_G</strain>
    </source>
</reference>
<evidence type="ECO:0000256" key="3">
    <source>
        <dbReference type="ARBA" id="ARBA00022603"/>
    </source>
</evidence>
<evidence type="ECO:0000313" key="10">
    <source>
        <dbReference type="Proteomes" id="UP000263833"/>
    </source>
</evidence>
<dbReference type="GO" id="GO:0070677">
    <property type="term" value="F:rRNA (cytosine-2'-O-)-methyltransferase activity"/>
    <property type="evidence" value="ECO:0007669"/>
    <property type="project" value="UniProtKB-UniRule"/>
</dbReference>
<dbReference type="Proteomes" id="UP000263833">
    <property type="component" value="Unassembled WGS sequence"/>
</dbReference>
<organism evidence="9 10">
    <name type="scientific">Sphingorhabdus pulchriflava</name>
    <dbReference type="NCBI Taxonomy" id="2292257"/>
    <lineage>
        <taxon>Bacteria</taxon>
        <taxon>Pseudomonadati</taxon>
        <taxon>Pseudomonadota</taxon>
        <taxon>Alphaproteobacteria</taxon>
        <taxon>Sphingomonadales</taxon>
        <taxon>Sphingomonadaceae</taxon>
        <taxon>Sphingorhabdus</taxon>
    </lineage>
</organism>
<comment type="function">
    <text evidence="6">Catalyzes the 2'-O-methylation of the ribose of cytidine 1402 (C1402) in 16S rRNA.</text>
</comment>
<dbReference type="EMBL" id="QRGP01000001">
    <property type="protein sequence ID" value="RDV07578.1"/>
    <property type="molecule type" value="Genomic_DNA"/>
</dbReference>
<dbReference type="SUPFAM" id="SSF53790">
    <property type="entry name" value="Tetrapyrrole methylase"/>
    <property type="match status" value="1"/>
</dbReference>
<evidence type="ECO:0000256" key="1">
    <source>
        <dbReference type="ARBA" id="ARBA00022490"/>
    </source>
</evidence>
<proteinExistence type="inferred from homology"/>
<dbReference type="InterPro" id="IPR000878">
    <property type="entry name" value="4pyrrol_Mease"/>
</dbReference>
<dbReference type="Pfam" id="PF00590">
    <property type="entry name" value="TP_methylase"/>
    <property type="match status" value="1"/>
</dbReference>
<name>A0A371BJ25_9SPHN</name>
<keyword evidence="4 6" id="KW-0808">Transferase</keyword>
<keyword evidence="1 6" id="KW-0963">Cytoplasm</keyword>
<dbReference type="AlphaFoldDB" id="A0A371BJ25"/>
<dbReference type="Gene3D" id="3.30.950.10">
    <property type="entry name" value="Methyltransferase, Cobalt-precorrin-4 Transmethylase, Domain 2"/>
    <property type="match status" value="1"/>
</dbReference>